<dbReference type="GO" id="GO:1990837">
    <property type="term" value="F:sequence-specific double-stranded DNA binding"/>
    <property type="evidence" value="ECO:0007669"/>
    <property type="project" value="TreeGrafter"/>
</dbReference>
<dbReference type="Proteomes" id="UP000187203">
    <property type="component" value="Unassembled WGS sequence"/>
</dbReference>
<dbReference type="OrthoDB" id="1873329at2759"/>
<feature type="compositionally biased region" description="Acidic residues" evidence="1">
    <location>
        <begin position="56"/>
        <end position="77"/>
    </location>
</feature>
<dbReference type="InterPro" id="IPR053031">
    <property type="entry name" value="Cuticle_assoc_protein"/>
</dbReference>
<feature type="compositionally biased region" description="Low complexity" evidence="1">
    <location>
        <begin position="12"/>
        <end position="27"/>
    </location>
</feature>
<dbReference type="SMART" id="SM00614">
    <property type="entry name" value="ZnF_BED"/>
    <property type="match status" value="1"/>
</dbReference>
<sequence length="311" mass="34355">MTMSSANNNQDPAPTATATTSLPSGATKLRKIPMIPKQRSPREGAEKSDGSRSSSDDADEDDEDESADEECDDFGDYDCDKNALSDRASATRPLRLRPPPPRLAFIFLIDISSVRLFSLTSSLQCLYLNLVTKPLKSLRHSVIYLKKVGELVSGLTGQDLESSLSSQRKRRRTSNAWSIFQETKEKAPDGKPLAKCKCCGKLQKYDSKYGTGNLKRPVGTCVKRDTKDVGQMIIDAKDESITVKSSKFDPLKLRELAIVAIVMHNLPLAFVEYKGFLSYCLDGRDVGMVSRNTAKSDLLKLHAREKGKVIT</sequence>
<organism evidence="2 3">
    <name type="scientific">Corchorus olitorius</name>
    <dbReference type="NCBI Taxonomy" id="93759"/>
    <lineage>
        <taxon>Eukaryota</taxon>
        <taxon>Viridiplantae</taxon>
        <taxon>Streptophyta</taxon>
        <taxon>Embryophyta</taxon>
        <taxon>Tracheophyta</taxon>
        <taxon>Spermatophyta</taxon>
        <taxon>Magnoliopsida</taxon>
        <taxon>eudicotyledons</taxon>
        <taxon>Gunneridae</taxon>
        <taxon>Pentapetalae</taxon>
        <taxon>rosids</taxon>
        <taxon>malvids</taxon>
        <taxon>Malvales</taxon>
        <taxon>Malvaceae</taxon>
        <taxon>Grewioideae</taxon>
        <taxon>Apeibeae</taxon>
        <taxon>Corchorus</taxon>
    </lineage>
</organism>
<evidence type="ECO:0000313" key="3">
    <source>
        <dbReference type="Proteomes" id="UP000187203"/>
    </source>
</evidence>
<name>A0A1R3J4X4_9ROSI</name>
<feature type="region of interest" description="Disordered" evidence="1">
    <location>
        <begin position="1"/>
        <end position="78"/>
    </location>
</feature>
<evidence type="ECO:0000256" key="1">
    <source>
        <dbReference type="SAM" id="MobiDB-lite"/>
    </source>
</evidence>
<dbReference type="PANTHER" id="PTHR34396:SF24">
    <property type="entry name" value="BED-TYPE DOMAIN-CONTAINING PROTEIN"/>
    <property type="match status" value="1"/>
</dbReference>
<evidence type="ECO:0000313" key="2">
    <source>
        <dbReference type="EMBL" id="OMO89883.1"/>
    </source>
</evidence>
<dbReference type="PANTHER" id="PTHR34396">
    <property type="entry name" value="OS03G0264950 PROTEIN-RELATED"/>
    <property type="match status" value="1"/>
</dbReference>
<gene>
    <name evidence="2" type="ORF">COLO4_19547</name>
</gene>
<keyword evidence="3" id="KW-1185">Reference proteome</keyword>
<dbReference type="EMBL" id="AWUE01016650">
    <property type="protein sequence ID" value="OMO89883.1"/>
    <property type="molecule type" value="Genomic_DNA"/>
</dbReference>
<proteinExistence type="predicted"/>
<feature type="compositionally biased region" description="Polar residues" evidence="1">
    <location>
        <begin position="1"/>
        <end position="11"/>
    </location>
</feature>
<accession>A0A1R3J4X4</accession>
<comment type="caution">
    <text evidence="2">The sequence shown here is derived from an EMBL/GenBank/DDBJ whole genome shotgun (WGS) entry which is preliminary data.</text>
</comment>
<dbReference type="GO" id="GO:0005634">
    <property type="term" value="C:nucleus"/>
    <property type="evidence" value="ECO:0007669"/>
    <property type="project" value="TreeGrafter"/>
</dbReference>
<reference evidence="3" key="1">
    <citation type="submission" date="2013-09" db="EMBL/GenBank/DDBJ databases">
        <title>Corchorus olitorius genome sequencing.</title>
        <authorList>
            <person name="Alam M."/>
            <person name="Haque M.S."/>
            <person name="Islam M.S."/>
            <person name="Emdad E.M."/>
            <person name="Islam M.M."/>
            <person name="Ahmed B."/>
            <person name="Halim A."/>
            <person name="Hossen Q.M.M."/>
            <person name="Hossain M.Z."/>
            <person name="Ahmed R."/>
            <person name="Khan M.M."/>
            <person name="Islam R."/>
            <person name="Rashid M.M."/>
            <person name="Khan S.A."/>
            <person name="Rahman M.S."/>
            <person name="Alam M."/>
            <person name="Yahiya A.S."/>
            <person name="Khan M.S."/>
            <person name="Azam M.S."/>
            <person name="Haque T."/>
            <person name="Lashkar M.Z.H."/>
            <person name="Akhand A.I."/>
            <person name="Morshed G."/>
            <person name="Roy S."/>
            <person name="Uddin K.S."/>
            <person name="Rabeya T."/>
            <person name="Hossain A.S."/>
            <person name="Chowdhury A."/>
            <person name="Snigdha A.R."/>
            <person name="Mortoza M.S."/>
            <person name="Matin S.A."/>
            <person name="Hoque S.M.E."/>
            <person name="Islam M.K."/>
            <person name="Roy D.K."/>
            <person name="Haider R."/>
            <person name="Moosa M.M."/>
            <person name="Elias S.M."/>
            <person name="Hasan A.M."/>
            <person name="Jahan S."/>
            <person name="Shafiuddin M."/>
            <person name="Mahmood N."/>
            <person name="Shommy N.S."/>
        </authorList>
    </citation>
    <scope>NUCLEOTIDE SEQUENCE [LARGE SCALE GENOMIC DNA]</scope>
    <source>
        <strain evidence="3">cv. O-4</strain>
    </source>
</reference>
<dbReference type="AlphaFoldDB" id="A0A1R3J4X4"/>
<protein>
    <submittedName>
        <fullName evidence="2">Zinc finger, BED-type</fullName>
    </submittedName>
</protein>
<feature type="compositionally biased region" description="Basic and acidic residues" evidence="1">
    <location>
        <begin position="40"/>
        <end position="50"/>
    </location>
</feature>
<dbReference type="GO" id="GO:0006357">
    <property type="term" value="P:regulation of transcription by RNA polymerase II"/>
    <property type="evidence" value="ECO:0007669"/>
    <property type="project" value="TreeGrafter"/>
</dbReference>